<comment type="caution">
    <text evidence="4">The sequence shown here is derived from an EMBL/GenBank/DDBJ whole genome shotgun (WGS) entry which is preliminary data.</text>
</comment>
<gene>
    <name evidence="4" type="ORF">V6242_12550</name>
</gene>
<evidence type="ECO:0000256" key="1">
    <source>
        <dbReference type="ARBA" id="ARBA00022679"/>
    </source>
</evidence>
<dbReference type="InterPro" id="IPR016181">
    <property type="entry name" value="Acyl_CoA_acyltransferase"/>
</dbReference>
<accession>A0ABU9G8A7</accession>
<evidence type="ECO:0000259" key="3">
    <source>
        <dbReference type="PROSITE" id="PS51186"/>
    </source>
</evidence>
<organism evidence="4 5">
    <name type="scientific">Marinomonas arenicola</name>
    <dbReference type="NCBI Taxonomy" id="569601"/>
    <lineage>
        <taxon>Bacteria</taxon>
        <taxon>Pseudomonadati</taxon>
        <taxon>Pseudomonadota</taxon>
        <taxon>Gammaproteobacteria</taxon>
        <taxon>Oceanospirillales</taxon>
        <taxon>Oceanospirillaceae</taxon>
        <taxon>Marinomonas</taxon>
    </lineage>
</organism>
<evidence type="ECO:0000313" key="5">
    <source>
        <dbReference type="Proteomes" id="UP001379949"/>
    </source>
</evidence>
<dbReference type="PROSITE" id="PS51186">
    <property type="entry name" value="GNAT"/>
    <property type="match status" value="1"/>
</dbReference>
<name>A0ABU9G8A7_9GAMM</name>
<dbReference type="Pfam" id="PF00583">
    <property type="entry name" value="Acetyltransf_1"/>
    <property type="match status" value="1"/>
</dbReference>
<dbReference type="PANTHER" id="PTHR43420">
    <property type="entry name" value="ACETYLTRANSFERASE"/>
    <property type="match status" value="1"/>
</dbReference>
<keyword evidence="1 4" id="KW-0808">Transferase</keyword>
<dbReference type="CDD" id="cd04301">
    <property type="entry name" value="NAT_SF"/>
    <property type="match status" value="1"/>
</dbReference>
<dbReference type="SUPFAM" id="SSF55729">
    <property type="entry name" value="Acyl-CoA N-acyltransferases (Nat)"/>
    <property type="match status" value="1"/>
</dbReference>
<feature type="domain" description="N-acetyltransferase" evidence="3">
    <location>
        <begin position="4"/>
        <end position="159"/>
    </location>
</feature>
<dbReference type="EC" id="2.3.1.-" evidence="4"/>
<dbReference type="GO" id="GO:0016746">
    <property type="term" value="F:acyltransferase activity"/>
    <property type="evidence" value="ECO:0007669"/>
    <property type="project" value="UniProtKB-KW"/>
</dbReference>
<dbReference type="Gene3D" id="3.40.630.30">
    <property type="match status" value="1"/>
</dbReference>
<evidence type="ECO:0000313" key="4">
    <source>
        <dbReference type="EMBL" id="MEL0613978.1"/>
    </source>
</evidence>
<keyword evidence="5" id="KW-1185">Reference proteome</keyword>
<evidence type="ECO:0000256" key="2">
    <source>
        <dbReference type="ARBA" id="ARBA00023315"/>
    </source>
</evidence>
<dbReference type="InterPro" id="IPR000182">
    <property type="entry name" value="GNAT_dom"/>
</dbReference>
<reference evidence="4 5" key="1">
    <citation type="submission" date="2024-02" db="EMBL/GenBank/DDBJ databases">
        <title>Bacteria isolated from the canopy kelp, Nereocystis luetkeana.</title>
        <authorList>
            <person name="Pfister C.A."/>
            <person name="Younker I.T."/>
            <person name="Light S.H."/>
        </authorList>
    </citation>
    <scope>NUCLEOTIDE SEQUENCE [LARGE SCALE GENOMIC DNA]</scope>
    <source>
        <strain evidence="4 5">TI.4.07</strain>
    </source>
</reference>
<dbReference type="RefSeq" id="WP_341567581.1">
    <property type="nucleotide sequence ID" value="NZ_JBAKAR010000010.1"/>
</dbReference>
<keyword evidence="2 4" id="KW-0012">Acyltransferase</keyword>
<proteinExistence type="predicted"/>
<sequence>MVSFLIRHATLDDLNAIVQLDQGSNPHPWNASLIEEALMSRANWVIEATLDADDTIAQKNETALLGWLTASLLFEQSELELIVVDRAQRRQGFAKQLLSAWTEEMASKGVVEYLLEVRESNLGAIQLYRSLGFEEVGRRKNYYVTDQGKEAACLFTLSV</sequence>
<dbReference type="InterPro" id="IPR050680">
    <property type="entry name" value="YpeA/RimI_acetyltransf"/>
</dbReference>
<dbReference type="PANTHER" id="PTHR43420:SF51">
    <property type="entry name" value="PEPTIDYL-LYSINE N-ACETYLTRANSFERASE YIAC"/>
    <property type="match status" value="1"/>
</dbReference>
<dbReference type="EMBL" id="JBAKAR010000010">
    <property type="protein sequence ID" value="MEL0613978.1"/>
    <property type="molecule type" value="Genomic_DNA"/>
</dbReference>
<dbReference type="Proteomes" id="UP001379949">
    <property type="component" value="Unassembled WGS sequence"/>
</dbReference>
<protein>
    <submittedName>
        <fullName evidence="4">GNAT family N-acetyltransferase</fullName>
        <ecNumber evidence="4">2.3.1.-</ecNumber>
    </submittedName>
</protein>